<comment type="caution">
    <text evidence="10">The sequence shown here is derived from an EMBL/GenBank/DDBJ whole genome shotgun (WGS) entry which is preliminary data.</text>
</comment>
<comment type="function">
    <text evidence="6 8">Binds the lower part of the 30S subunit head. Binds mRNA in the 70S ribosome, positioning it for translation.</text>
</comment>
<dbReference type="Gene3D" id="3.30.300.20">
    <property type="match status" value="1"/>
</dbReference>
<evidence type="ECO:0000313" key="10">
    <source>
        <dbReference type="EMBL" id="PIV12774.1"/>
    </source>
</evidence>
<gene>
    <name evidence="8" type="primary">rpsC</name>
    <name evidence="10" type="ORF">COS47_00740</name>
</gene>
<evidence type="ECO:0000256" key="6">
    <source>
        <dbReference type="ARBA" id="ARBA00024998"/>
    </source>
</evidence>
<dbReference type="Pfam" id="PF00189">
    <property type="entry name" value="Ribosomal_S3_C"/>
    <property type="match status" value="1"/>
</dbReference>
<dbReference type="PANTHER" id="PTHR11760">
    <property type="entry name" value="30S/40S RIBOSOMAL PROTEIN S3"/>
    <property type="match status" value="1"/>
</dbReference>
<dbReference type="InterPro" id="IPR001351">
    <property type="entry name" value="Ribosomal_uS3_C"/>
</dbReference>
<organism evidence="10 11">
    <name type="scientific">Candidatus Nealsonbacteria bacterium CG03_land_8_20_14_0_80_36_12</name>
    <dbReference type="NCBI Taxonomy" id="1974701"/>
    <lineage>
        <taxon>Bacteria</taxon>
        <taxon>Candidatus Nealsoniibacteriota</taxon>
    </lineage>
</organism>
<dbReference type="EMBL" id="PEUV01000016">
    <property type="protein sequence ID" value="PIV12774.1"/>
    <property type="molecule type" value="Genomic_DNA"/>
</dbReference>
<protein>
    <recommendedName>
        <fullName evidence="7 8">Small ribosomal subunit protein uS3</fullName>
    </recommendedName>
</protein>
<dbReference type="SUPFAM" id="SSF54814">
    <property type="entry name" value="Prokaryotic type KH domain (KH-domain type II)"/>
    <property type="match status" value="1"/>
</dbReference>
<evidence type="ECO:0000256" key="2">
    <source>
        <dbReference type="ARBA" id="ARBA00022730"/>
    </source>
</evidence>
<dbReference type="GO" id="GO:0022627">
    <property type="term" value="C:cytosolic small ribosomal subunit"/>
    <property type="evidence" value="ECO:0007669"/>
    <property type="project" value="TreeGrafter"/>
</dbReference>
<dbReference type="GO" id="GO:0019843">
    <property type="term" value="F:rRNA binding"/>
    <property type="evidence" value="ECO:0007669"/>
    <property type="project" value="UniProtKB-UniRule"/>
</dbReference>
<dbReference type="Pfam" id="PF07650">
    <property type="entry name" value="KH_2"/>
    <property type="match status" value="1"/>
</dbReference>
<dbReference type="InterPro" id="IPR036419">
    <property type="entry name" value="Ribosomal_S3_C_sf"/>
</dbReference>
<comment type="subunit">
    <text evidence="8">Part of the 30S ribosomal subunit. Forms a tight complex with proteins S10 and S14.</text>
</comment>
<dbReference type="FunFam" id="3.30.300.20:FF:000001">
    <property type="entry name" value="30S ribosomal protein S3"/>
    <property type="match status" value="1"/>
</dbReference>
<dbReference type="NCBIfam" id="TIGR01009">
    <property type="entry name" value="rpsC_bact"/>
    <property type="match status" value="1"/>
</dbReference>
<evidence type="ECO:0000313" key="11">
    <source>
        <dbReference type="Proteomes" id="UP000230324"/>
    </source>
</evidence>
<name>A0A2M7BYL8_9BACT</name>
<dbReference type="InterPro" id="IPR057258">
    <property type="entry name" value="Ribosomal_uS3"/>
</dbReference>
<dbReference type="HAMAP" id="MF_01309_B">
    <property type="entry name" value="Ribosomal_uS3_B"/>
    <property type="match status" value="1"/>
</dbReference>
<dbReference type="PANTHER" id="PTHR11760:SF19">
    <property type="entry name" value="SMALL RIBOSOMAL SUBUNIT PROTEIN US3C"/>
    <property type="match status" value="1"/>
</dbReference>
<evidence type="ECO:0000259" key="9">
    <source>
        <dbReference type="PROSITE" id="PS50823"/>
    </source>
</evidence>
<sequence>MTHRVHPKAFRIKYIDDWDSRGFYEKNFSKFLEEDFRIREFLRNKLEEAGLEKIEIERSSGKINIIINSLRPGLIIGRGGQGTEELKKELINSVLKKESKKINLHLHPSLGSASLGHLNNNVPGLRIEIREIKNPWTSATLVASWIARQIEKRVPYRRVLKQALSKVTAQKAVKGARVEVAGRLNGIEISRREWLQEGSLPRQTLRIDIDYNQTEAYCSYGVIGVKVWIYVSANNYALS</sequence>
<dbReference type="Proteomes" id="UP000230324">
    <property type="component" value="Unassembled WGS sequence"/>
</dbReference>
<reference evidence="11" key="1">
    <citation type="submission" date="2017-09" db="EMBL/GenBank/DDBJ databases">
        <title>Depth-based differentiation of microbial function through sediment-hosted aquifers and enrichment of novel symbionts in the deep terrestrial subsurface.</title>
        <authorList>
            <person name="Probst A.J."/>
            <person name="Ladd B."/>
            <person name="Jarett J.K."/>
            <person name="Geller-Mcgrath D.E."/>
            <person name="Sieber C.M.K."/>
            <person name="Emerson J.B."/>
            <person name="Anantharaman K."/>
            <person name="Thomas B.C."/>
            <person name="Malmstrom R."/>
            <person name="Stieglmeier M."/>
            <person name="Klingl A."/>
            <person name="Woyke T."/>
            <person name="Ryan C.M."/>
            <person name="Banfield J.F."/>
        </authorList>
    </citation>
    <scope>NUCLEOTIDE SEQUENCE [LARGE SCALE GENOMIC DNA]</scope>
</reference>
<dbReference type="Gene3D" id="3.30.1140.32">
    <property type="entry name" value="Ribosomal protein S3, C-terminal domain"/>
    <property type="match status" value="1"/>
</dbReference>
<dbReference type="InterPro" id="IPR015946">
    <property type="entry name" value="KH_dom-like_a/b"/>
</dbReference>
<dbReference type="CDD" id="cd02412">
    <property type="entry name" value="KH-II_30S_S3"/>
    <property type="match status" value="1"/>
</dbReference>
<dbReference type="PROSITE" id="PS50823">
    <property type="entry name" value="KH_TYPE_2"/>
    <property type="match status" value="1"/>
</dbReference>
<dbReference type="InterPro" id="IPR009019">
    <property type="entry name" value="KH_sf_prok-type"/>
</dbReference>
<evidence type="ECO:0000256" key="1">
    <source>
        <dbReference type="ARBA" id="ARBA00010761"/>
    </source>
</evidence>
<keyword evidence="5 8" id="KW-0687">Ribonucleoprotein</keyword>
<evidence type="ECO:0000256" key="3">
    <source>
        <dbReference type="ARBA" id="ARBA00022884"/>
    </source>
</evidence>
<dbReference type="GO" id="GO:0006412">
    <property type="term" value="P:translation"/>
    <property type="evidence" value="ECO:0007669"/>
    <property type="project" value="UniProtKB-UniRule"/>
</dbReference>
<feature type="domain" description="KH type-2" evidence="9">
    <location>
        <begin position="38"/>
        <end position="133"/>
    </location>
</feature>
<dbReference type="AlphaFoldDB" id="A0A2M7BYL8"/>
<keyword evidence="4 8" id="KW-0689">Ribosomal protein</keyword>
<dbReference type="GO" id="GO:0003729">
    <property type="term" value="F:mRNA binding"/>
    <property type="evidence" value="ECO:0007669"/>
    <property type="project" value="UniProtKB-UniRule"/>
</dbReference>
<evidence type="ECO:0000256" key="5">
    <source>
        <dbReference type="ARBA" id="ARBA00023274"/>
    </source>
</evidence>
<dbReference type="InterPro" id="IPR005704">
    <property type="entry name" value="Ribosomal_uS3_bac-typ"/>
</dbReference>
<evidence type="ECO:0000256" key="8">
    <source>
        <dbReference type="HAMAP-Rule" id="MF_01309"/>
    </source>
</evidence>
<dbReference type="InterPro" id="IPR004044">
    <property type="entry name" value="KH_dom_type_2"/>
</dbReference>
<proteinExistence type="inferred from homology"/>
<comment type="similarity">
    <text evidence="1 8">Belongs to the universal ribosomal protein uS3 family.</text>
</comment>
<evidence type="ECO:0000256" key="7">
    <source>
        <dbReference type="ARBA" id="ARBA00035257"/>
    </source>
</evidence>
<dbReference type="SUPFAM" id="SSF54821">
    <property type="entry name" value="Ribosomal protein S3 C-terminal domain"/>
    <property type="match status" value="1"/>
</dbReference>
<keyword evidence="2 8" id="KW-0699">rRNA-binding</keyword>
<keyword evidence="3 8" id="KW-0694">RNA-binding</keyword>
<accession>A0A2M7BYL8</accession>
<dbReference type="GO" id="GO:0003735">
    <property type="term" value="F:structural constituent of ribosome"/>
    <property type="evidence" value="ECO:0007669"/>
    <property type="project" value="InterPro"/>
</dbReference>
<evidence type="ECO:0000256" key="4">
    <source>
        <dbReference type="ARBA" id="ARBA00022980"/>
    </source>
</evidence>